<dbReference type="GO" id="GO:0022857">
    <property type="term" value="F:transmembrane transporter activity"/>
    <property type="evidence" value="ECO:0007669"/>
    <property type="project" value="InterPro"/>
</dbReference>
<dbReference type="CDD" id="cd17339">
    <property type="entry name" value="MFS_NIMT_CynX_like"/>
    <property type="match status" value="1"/>
</dbReference>
<sequence>MSPPSSIAAPLPSALPTRAALAARPATGGALIVVGILLVAINLRAAITSLGALLDEVTTGLHLSGTTAGIITTLPALSFAAFGGLTPVLARRLGASRLLIAAMGVLAVGQALRALTGSTVVFLLTSALALAGIAIGNVLLPVLVKQHFPTRTGLLTGVYTMTLIAGTSTAAALSVPIAHAFGSWRAGLGVWALLAVAALVPWLFTRPARTTGPTDPAAALARIRPARTGLGWAMALFFGLQALSGYAAMGWLSQIFRDAGYPATTSGLLLAGVALVGVPIALLMPTIAGRGVNLRALVLLMSTAMAVSYVGLWLAPSTAPLLWVALLALGQGAFPLSLAMIGMRARTSEGTVALSAFAQSVGYLIAALGPLLVGILYETTGAWTMPLAFLFGAAVLQAFAGLAAARPRYIEDEAAG</sequence>
<dbReference type="Pfam" id="PF07690">
    <property type="entry name" value="MFS_1"/>
    <property type="match status" value="1"/>
</dbReference>
<evidence type="ECO:0000256" key="4">
    <source>
        <dbReference type="ARBA" id="ARBA00023136"/>
    </source>
</evidence>
<dbReference type="InterPro" id="IPR052524">
    <property type="entry name" value="MFS_Cyanate_Porter"/>
</dbReference>
<feature type="transmembrane region" description="Helical" evidence="5">
    <location>
        <begin position="184"/>
        <end position="204"/>
    </location>
</feature>
<feature type="transmembrane region" description="Helical" evidence="5">
    <location>
        <begin position="261"/>
        <end position="284"/>
    </location>
</feature>
<gene>
    <name evidence="7" type="ORF">F4553_007468</name>
</gene>
<dbReference type="AlphaFoldDB" id="A0A841C0Y3"/>
<feature type="transmembrane region" description="Helical" evidence="5">
    <location>
        <begin position="156"/>
        <end position="178"/>
    </location>
</feature>
<feature type="transmembrane region" description="Helical" evidence="5">
    <location>
        <begin position="61"/>
        <end position="86"/>
    </location>
</feature>
<comment type="caution">
    <text evidence="7">The sequence shown here is derived from an EMBL/GenBank/DDBJ whole genome shotgun (WGS) entry which is preliminary data.</text>
</comment>
<proteinExistence type="predicted"/>
<dbReference type="InterPro" id="IPR020846">
    <property type="entry name" value="MFS_dom"/>
</dbReference>
<feature type="transmembrane region" description="Helical" evidence="5">
    <location>
        <begin position="121"/>
        <end position="144"/>
    </location>
</feature>
<keyword evidence="4 5" id="KW-0472">Membrane</keyword>
<evidence type="ECO:0000256" key="3">
    <source>
        <dbReference type="ARBA" id="ARBA00022989"/>
    </source>
</evidence>
<keyword evidence="2 5" id="KW-0812">Transmembrane</keyword>
<feature type="transmembrane region" description="Helical" evidence="5">
    <location>
        <begin position="296"/>
        <end position="315"/>
    </location>
</feature>
<name>A0A841C0Y3_9ACTN</name>
<dbReference type="PROSITE" id="PS50850">
    <property type="entry name" value="MFS"/>
    <property type="match status" value="1"/>
</dbReference>
<dbReference type="EMBL" id="JACHMN010000003">
    <property type="protein sequence ID" value="MBB5874034.1"/>
    <property type="molecule type" value="Genomic_DNA"/>
</dbReference>
<protein>
    <submittedName>
        <fullName evidence="7">CP family cyanate transporter-like MFS transporter</fullName>
    </submittedName>
</protein>
<reference evidence="7 8" key="1">
    <citation type="submission" date="2020-08" db="EMBL/GenBank/DDBJ databases">
        <title>Sequencing the genomes of 1000 actinobacteria strains.</title>
        <authorList>
            <person name="Klenk H.-P."/>
        </authorList>
    </citation>
    <scope>NUCLEOTIDE SEQUENCE [LARGE SCALE GENOMIC DNA]</scope>
    <source>
        <strain evidence="7 8">DSM 45362</strain>
    </source>
</reference>
<dbReference type="SUPFAM" id="SSF103473">
    <property type="entry name" value="MFS general substrate transporter"/>
    <property type="match status" value="1"/>
</dbReference>
<evidence type="ECO:0000313" key="8">
    <source>
        <dbReference type="Proteomes" id="UP000587527"/>
    </source>
</evidence>
<evidence type="ECO:0000256" key="2">
    <source>
        <dbReference type="ARBA" id="ARBA00022692"/>
    </source>
</evidence>
<feature type="transmembrane region" description="Helical" evidence="5">
    <location>
        <begin position="230"/>
        <end position="249"/>
    </location>
</feature>
<accession>A0A841C0Y3</accession>
<organism evidence="7 8">
    <name type="scientific">Allocatelliglobosispora scoriae</name>
    <dbReference type="NCBI Taxonomy" id="643052"/>
    <lineage>
        <taxon>Bacteria</taxon>
        <taxon>Bacillati</taxon>
        <taxon>Actinomycetota</taxon>
        <taxon>Actinomycetes</taxon>
        <taxon>Micromonosporales</taxon>
        <taxon>Micromonosporaceae</taxon>
        <taxon>Allocatelliglobosispora</taxon>
    </lineage>
</organism>
<feature type="transmembrane region" description="Helical" evidence="5">
    <location>
        <begin position="21"/>
        <end position="41"/>
    </location>
</feature>
<dbReference type="InterPro" id="IPR036259">
    <property type="entry name" value="MFS_trans_sf"/>
</dbReference>
<keyword evidence="3 5" id="KW-1133">Transmembrane helix</keyword>
<evidence type="ECO:0000256" key="5">
    <source>
        <dbReference type="SAM" id="Phobius"/>
    </source>
</evidence>
<evidence type="ECO:0000259" key="6">
    <source>
        <dbReference type="PROSITE" id="PS50850"/>
    </source>
</evidence>
<feature type="domain" description="Major facilitator superfamily (MFS) profile" evidence="6">
    <location>
        <begin position="28"/>
        <end position="410"/>
    </location>
</feature>
<evidence type="ECO:0000313" key="7">
    <source>
        <dbReference type="EMBL" id="MBB5874034.1"/>
    </source>
</evidence>
<keyword evidence="8" id="KW-1185">Reference proteome</keyword>
<evidence type="ECO:0000256" key="1">
    <source>
        <dbReference type="ARBA" id="ARBA00004651"/>
    </source>
</evidence>
<feature type="transmembrane region" description="Helical" evidence="5">
    <location>
        <begin position="353"/>
        <end position="377"/>
    </location>
</feature>
<dbReference type="GO" id="GO:0005886">
    <property type="term" value="C:plasma membrane"/>
    <property type="evidence" value="ECO:0007669"/>
    <property type="project" value="UniProtKB-SubCell"/>
</dbReference>
<dbReference type="InterPro" id="IPR011701">
    <property type="entry name" value="MFS"/>
</dbReference>
<feature type="transmembrane region" description="Helical" evidence="5">
    <location>
        <begin position="98"/>
        <end position="115"/>
    </location>
</feature>
<dbReference type="Gene3D" id="1.20.1250.20">
    <property type="entry name" value="MFS general substrate transporter like domains"/>
    <property type="match status" value="2"/>
</dbReference>
<dbReference type="PANTHER" id="PTHR23523:SF2">
    <property type="entry name" value="2-NITROIMIDAZOLE TRANSPORTER"/>
    <property type="match status" value="1"/>
</dbReference>
<comment type="subcellular location">
    <subcellularLocation>
        <location evidence="1">Cell membrane</location>
        <topology evidence="1">Multi-pass membrane protein</topology>
    </subcellularLocation>
</comment>
<dbReference type="Proteomes" id="UP000587527">
    <property type="component" value="Unassembled WGS sequence"/>
</dbReference>
<feature type="transmembrane region" description="Helical" evidence="5">
    <location>
        <begin position="383"/>
        <end position="405"/>
    </location>
</feature>
<dbReference type="PANTHER" id="PTHR23523">
    <property type="match status" value="1"/>
</dbReference>
<feature type="transmembrane region" description="Helical" evidence="5">
    <location>
        <begin position="321"/>
        <end position="341"/>
    </location>
</feature>